<dbReference type="Pfam" id="PF04233">
    <property type="entry name" value="Phage_Mu_F"/>
    <property type="match status" value="1"/>
</dbReference>
<evidence type="ECO:0000256" key="1">
    <source>
        <dbReference type="SAM" id="MobiDB-lite"/>
    </source>
</evidence>
<comment type="caution">
    <text evidence="3">The sequence shown here is derived from an EMBL/GenBank/DDBJ whole genome shotgun (WGS) entry which is preliminary data.</text>
</comment>
<evidence type="ECO:0000313" key="4">
    <source>
        <dbReference type="Proteomes" id="UP000005959"/>
    </source>
</evidence>
<reference evidence="3 4" key="1">
    <citation type="submission" date="2011-08" db="EMBL/GenBank/DDBJ databases">
        <authorList>
            <person name="Weinstock G."/>
            <person name="Sodergren E."/>
            <person name="Clifton S."/>
            <person name="Fulton L."/>
            <person name="Fulton B."/>
            <person name="Courtney L."/>
            <person name="Fronick C."/>
            <person name="Harrison M."/>
            <person name="Strong C."/>
            <person name="Farmer C."/>
            <person name="Delahaunty K."/>
            <person name="Markovic C."/>
            <person name="Hall O."/>
            <person name="Minx P."/>
            <person name="Tomlinson C."/>
            <person name="Mitreva M."/>
            <person name="Hou S."/>
            <person name="Chen J."/>
            <person name="Wollam A."/>
            <person name="Pepin K.H."/>
            <person name="Johnson M."/>
            <person name="Bhonagiri V."/>
            <person name="Zhang X."/>
            <person name="Suruliraj S."/>
            <person name="Warren W."/>
            <person name="Chinwalla A."/>
            <person name="Mardis E.R."/>
            <person name="Wilson R.K."/>
        </authorList>
    </citation>
    <scope>NUCLEOTIDE SEQUENCE [LARGE SCALE GENOMIC DNA]</scope>
    <source>
        <strain evidence="3 4">ATCC 51873</strain>
    </source>
</reference>
<feature type="region of interest" description="Disordered" evidence="1">
    <location>
        <begin position="1"/>
        <end position="25"/>
    </location>
</feature>
<dbReference type="EMBL" id="AGCI01000019">
    <property type="protein sequence ID" value="EHM45262.1"/>
    <property type="molecule type" value="Genomic_DNA"/>
</dbReference>
<dbReference type="HOGENOM" id="CLU_074589_0_0_6"/>
<accession>G9Y3R8</accession>
<sequence length="309" mass="34847">MAKKAKSAILPSNKQDPTGVDRLERGSMRDFSKRMKLITKGYIQILNRIPASPAVNQRYAFQLDQGLLSMLLQNGERMVDEILLQGGELNLWFFDQYVEVAYQRGTAQEFANLSQQSPAYAAGQNSVQSILMSEPYQLRLVLVRAREFEEMKNLSAQVKADMARILTDGIGRGLNPKEVARNLTTQTGIESRRANRIARTEITTALRRARMDEDDDAKANYGIQTMQLHISALSPTTRRTHAARHGKLYTTDEQRDWWSRDANSINCKCSTVAVLVDDKGEPLSNTVIERTRKEYTSMKARGLTDDNAG</sequence>
<dbReference type="RefSeq" id="WP_004090849.1">
    <property type="nucleotide sequence ID" value="NZ_JH417497.1"/>
</dbReference>
<protein>
    <submittedName>
        <fullName evidence="3">Phage protein F-like protein</fullName>
    </submittedName>
</protein>
<organism evidence="3 4">
    <name type="scientific">Hafnia alvei ATCC 51873</name>
    <dbReference type="NCBI Taxonomy" id="1002364"/>
    <lineage>
        <taxon>Bacteria</taxon>
        <taxon>Pseudomonadati</taxon>
        <taxon>Pseudomonadota</taxon>
        <taxon>Gammaproteobacteria</taxon>
        <taxon>Enterobacterales</taxon>
        <taxon>Hafniaceae</taxon>
        <taxon>Hafnia</taxon>
    </lineage>
</organism>
<proteinExistence type="predicted"/>
<dbReference type="PATRIC" id="fig|1002364.3.peg.1104"/>
<evidence type="ECO:0000313" key="3">
    <source>
        <dbReference type="EMBL" id="EHM45262.1"/>
    </source>
</evidence>
<dbReference type="GeneID" id="69638253"/>
<dbReference type="InterPro" id="IPR006528">
    <property type="entry name" value="Phage_head_morphogenesis_dom"/>
</dbReference>
<evidence type="ECO:0000259" key="2">
    <source>
        <dbReference type="Pfam" id="PF04233"/>
    </source>
</evidence>
<dbReference type="Proteomes" id="UP000005959">
    <property type="component" value="Unassembled WGS sequence"/>
</dbReference>
<name>G9Y3R8_HAFAL</name>
<feature type="domain" description="Phage head morphogenesis" evidence="2">
    <location>
        <begin position="165"/>
        <end position="271"/>
    </location>
</feature>
<gene>
    <name evidence="3" type="ORF">HMPREF0454_01198</name>
</gene>
<dbReference type="NCBIfam" id="TIGR01641">
    <property type="entry name" value="phageSPP1_gp7"/>
    <property type="match status" value="1"/>
</dbReference>
<dbReference type="AlphaFoldDB" id="G9Y3R8"/>